<dbReference type="AlphaFoldDB" id="A0A917P740"/>
<reference evidence="1" key="1">
    <citation type="journal article" date="2014" name="Int. J. Syst. Evol. Microbiol.">
        <title>Complete genome sequence of Corynebacterium casei LMG S-19264T (=DSM 44701T), isolated from a smear-ripened cheese.</title>
        <authorList>
            <consortium name="US DOE Joint Genome Institute (JGI-PGF)"/>
            <person name="Walter F."/>
            <person name="Albersmeier A."/>
            <person name="Kalinowski J."/>
            <person name="Ruckert C."/>
        </authorList>
    </citation>
    <scope>NUCLEOTIDE SEQUENCE</scope>
    <source>
        <strain evidence="1">JCM 3086</strain>
    </source>
</reference>
<dbReference type="Proteomes" id="UP000657574">
    <property type="component" value="Unassembled WGS sequence"/>
</dbReference>
<dbReference type="RefSeq" id="WP_229841552.1">
    <property type="nucleotide sequence ID" value="NZ_BMQA01000083.1"/>
</dbReference>
<proteinExistence type="predicted"/>
<gene>
    <name evidence="1" type="ORF">GCM10010121_089580</name>
</gene>
<organism evidence="1 2">
    <name type="scientific">Streptomyces brasiliensis</name>
    <dbReference type="NCBI Taxonomy" id="1954"/>
    <lineage>
        <taxon>Bacteria</taxon>
        <taxon>Bacillati</taxon>
        <taxon>Actinomycetota</taxon>
        <taxon>Actinomycetes</taxon>
        <taxon>Kitasatosporales</taxon>
        <taxon>Streptomycetaceae</taxon>
        <taxon>Streptomyces</taxon>
    </lineage>
</organism>
<reference evidence="1" key="2">
    <citation type="submission" date="2020-09" db="EMBL/GenBank/DDBJ databases">
        <authorList>
            <person name="Sun Q."/>
            <person name="Ohkuma M."/>
        </authorList>
    </citation>
    <scope>NUCLEOTIDE SEQUENCE</scope>
    <source>
        <strain evidence="1">JCM 3086</strain>
    </source>
</reference>
<dbReference type="EMBL" id="BMQA01000083">
    <property type="protein sequence ID" value="GGJ65025.1"/>
    <property type="molecule type" value="Genomic_DNA"/>
</dbReference>
<evidence type="ECO:0000313" key="2">
    <source>
        <dbReference type="Proteomes" id="UP000657574"/>
    </source>
</evidence>
<sequence length="52" mass="5712">MSSRGSWGSRRSLPHLRAVRELFVDVLTPDQLAVAGEIAAALRTRVKVPRAL</sequence>
<evidence type="ECO:0008006" key="3">
    <source>
        <dbReference type="Google" id="ProtNLM"/>
    </source>
</evidence>
<keyword evidence="2" id="KW-1185">Reference proteome</keyword>
<accession>A0A917P740</accession>
<evidence type="ECO:0000313" key="1">
    <source>
        <dbReference type="EMBL" id="GGJ65025.1"/>
    </source>
</evidence>
<comment type="caution">
    <text evidence="1">The sequence shown here is derived from an EMBL/GenBank/DDBJ whole genome shotgun (WGS) entry which is preliminary data.</text>
</comment>
<name>A0A917P740_9ACTN</name>
<protein>
    <recommendedName>
        <fullName evidence="3">MarR family transcriptional regulator</fullName>
    </recommendedName>
</protein>